<evidence type="ECO:0000256" key="4">
    <source>
        <dbReference type="ARBA" id="ARBA00022452"/>
    </source>
</evidence>
<accession>A0A1L1PNW2</accession>
<evidence type="ECO:0000256" key="16">
    <source>
        <dbReference type="SAM" id="MobiDB-lite"/>
    </source>
</evidence>
<evidence type="ECO:0000256" key="6">
    <source>
        <dbReference type="ARBA" id="ARBA00022692"/>
    </source>
</evidence>
<evidence type="ECO:0000256" key="8">
    <source>
        <dbReference type="ARBA" id="ARBA00023004"/>
    </source>
</evidence>
<keyword evidence="12 20" id="KW-0675">Receptor</keyword>
<dbReference type="NCBIfam" id="TIGR01783">
    <property type="entry name" value="TonB-siderophor"/>
    <property type="match status" value="1"/>
</dbReference>
<dbReference type="GO" id="GO:0038023">
    <property type="term" value="F:signaling receptor activity"/>
    <property type="evidence" value="ECO:0007669"/>
    <property type="project" value="InterPro"/>
</dbReference>
<evidence type="ECO:0000256" key="2">
    <source>
        <dbReference type="ARBA" id="ARBA00009810"/>
    </source>
</evidence>
<keyword evidence="6 14" id="KW-0812">Transmembrane</keyword>
<evidence type="ECO:0000256" key="3">
    <source>
        <dbReference type="ARBA" id="ARBA00022448"/>
    </source>
</evidence>
<evidence type="ECO:0000256" key="12">
    <source>
        <dbReference type="ARBA" id="ARBA00023170"/>
    </source>
</evidence>
<comment type="similarity">
    <text evidence="2 14 15">Belongs to the TonB-dependent receptor family.</text>
</comment>
<evidence type="ECO:0000256" key="9">
    <source>
        <dbReference type="ARBA" id="ARBA00023065"/>
    </source>
</evidence>
<evidence type="ECO:0000256" key="17">
    <source>
        <dbReference type="SAM" id="SignalP"/>
    </source>
</evidence>
<keyword evidence="21" id="KW-1185">Reference proteome</keyword>
<dbReference type="Proteomes" id="UP000028878">
    <property type="component" value="Unassembled WGS sequence"/>
</dbReference>
<feature type="chain" id="PRO_5009681640" evidence="17">
    <location>
        <begin position="38"/>
        <end position="733"/>
    </location>
</feature>
<evidence type="ECO:0000256" key="1">
    <source>
        <dbReference type="ARBA" id="ARBA00004571"/>
    </source>
</evidence>
<feature type="domain" description="TonB-dependent receptor plug" evidence="19">
    <location>
        <begin position="83"/>
        <end position="185"/>
    </location>
</feature>
<feature type="compositionally biased region" description="Polar residues" evidence="16">
    <location>
        <begin position="72"/>
        <end position="84"/>
    </location>
</feature>
<dbReference type="Pfam" id="PF07715">
    <property type="entry name" value="Plug"/>
    <property type="match status" value="1"/>
</dbReference>
<dbReference type="InterPro" id="IPR012910">
    <property type="entry name" value="Plug_dom"/>
</dbReference>
<keyword evidence="11 14" id="KW-0472">Membrane</keyword>
<dbReference type="RefSeq" id="WP_009516781.1">
    <property type="nucleotide sequence ID" value="NZ_CCAE010000003.1"/>
</dbReference>
<reference evidence="21" key="1">
    <citation type="submission" date="2014-11" db="EMBL/GenBank/DDBJ databases">
        <title>Draft genome sequence of Hydrogenophaga intermedia S1.</title>
        <authorList>
            <person name="Gan H.M."/>
            <person name="Chew T.H."/>
            <person name="Stolz A."/>
        </authorList>
    </citation>
    <scope>NUCLEOTIDE SEQUENCE [LARGE SCALE GENOMIC DNA]</scope>
    <source>
        <strain evidence="21">S1</strain>
    </source>
</reference>
<name>A0A1L1PNW2_HYDIT</name>
<dbReference type="InterPro" id="IPR037066">
    <property type="entry name" value="Plug_dom_sf"/>
</dbReference>
<feature type="signal peptide" evidence="17">
    <location>
        <begin position="1"/>
        <end position="37"/>
    </location>
</feature>
<dbReference type="PANTHER" id="PTHR32552">
    <property type="entry name" value="FERRICHROME IRON RECEPTOR-RELATED"/>
    <property type="match status" value="1"/>
</dbReference>
<proteinExistence type="inferred from homology"/>
<keyword evidence="13 14" id="KW-0998">Cell outer membrane</keyword>
<evidence type="ECO:0000256" key="11">
    <source>
        <dbReference type="ARBA" id="ARBA00023136"/>
    </source>
</evidence>
<dbReference type="GO" id="GO:0015344">
    <property type="term" value="F:siderophore uptake transmembrane transporter activity"/>
    <property type="evidence" value="ECO:0007669"/>
    <property type="project" value="TreeGrafter"/>
</dbReference>
<keyword evidence="4 14" id="KW-1134">Transmembrane beta strand</keyword>
<dbReference type="GO" id="GO:0015891">
    <property type="term" value="P:siderophore transport"/>
    <property type="evidence" value="ECO:0007669"/>
    <property type="project" value="InterPro"/>
</dbReference>
<protein>
    <submittedName>
        <fullName evidence="20">Ferrisiderophore receptor</fullName>
    </submittedName>
</protein>
<evidence type="ECO:0000313" key="20">
    <source>
        <dbReference type="EMBL" id="CDN86281.1"/>
    </source>
</evidence>
<keyword evidence="5" id="KW-0410">Iron transport</keyword>
<dbReference type="Pfam" id="PF00593">
    <property type="entry name" value="TonB_dep_Rec_b-barrel"/>
    <property type="match status" value="1"/>
</dbReference>
<gene>
    <name evidence="20" type="ORF">BN948_00682</name>
</gene>
<keyword evidence="10 15" id="KW-0798">TonB box</keyword>
<evidence type="ECO:0000256" key="10">
    <source>
        <dbReference type="ARBA" id="ARBA00023077"/>
    </source>
</evidence>
<sequence precursor="true">MPNTRTRPSPAPCGAPRTLLATAITALVLSTAASAQAQSTSETAPTLGTVNVTAPKEQESATGPVRGYAATRSATATKTDTPLQETPQSVTVITADQIRDQGSPNLQEALRYAAGVRNELYGIDNRGDWFSLRGSEESTLLYNGLREPLTGYYGVVRTEPYNFERIEVLRGPSSIIAGQNDPGGVVNLVPKRPLDAPRREVGIRVGNDSLREVHADLTGPLNAEGTLLYRLVAVEKDSKTQIRFAQDDRTFVAPSLTFKPNAQDSFTVYAEYQKDFSQNTNAFLPLAGTLRPAPNGPIPRDLFAGEPDWDTYGGTRKRVGYAIDIGLGDQWRLSHQLRHDRVDGLMESMYFDWGLGLNGFRDAAGNPDPNGQYMDRPWYIYDDGLRLTTGEVLLKRDWQLGGVTHKLVFGMDATTMDTSLTSASGMGTPLNVYDPVYGTFARPSLGNATPTETRVRRQGWLLQDQMKFQNGLSVRAGVRHDKVRNTAVGGGTDRDSATSVNLGVVYEAAPGVSPYASYSESFNPVAGTDAFGQVFKPKQGEQVEVGVKWQSQTLPMQATASVYSLKEKNRLGSDPDNIGFSKQIGDSRVKGVELEGQARAGAWQYLASVTYTDARASATTWGGALDPDQQLEGIPKHMASFWAVRDFRDLGVPGLSLGAGARYVGRIGDGTGNVFVPSVTLFDAMAAWETGPWRFALNVNNLADEDYIAVCLARGDCWFGSRRKVILTADYRW</sequence>
<evidence type="ECO:0000256" key="7">
    <source>
        <dbReference type="ARBA" id="ARBA00022729"/>
    </source>
</evidence>
<organism evidence="20 21">
    <name type="scientific">Hydrogenophaga intermedia</name>
    <dbReference type="NCBI Taxonomy" id="65786"/>
    <lineage>
        <taxon>Bacteria</taxon>
        <taxon>Pseudomonadati</taxon>
        <taxon>Pseudomonadota</taxon>
        <taxon>Betaproteobacteria</taxon>
        <taxon>Burkholderiales</taxon>
        <taxon>Comamonadaceae</taxon>
        <taxon>Hydrogenophaga</taxon>
    </lineage>
</organism>
<feature type="domain" description="TonB-dependent receptor-like beta-barrel" evidence="18">
    <location>
        <begin position="265"/>
        <end position="702"/>
    </location>
</feature>
<dbReference type="PROSITE" id="PS52016">
    <property type="entry name" value="TONB_DEPENDENT_REC_3"/>
    <property type="match status" value="1"/>
</dbReference>
<keyword evidence="7 17" id="KW-0732">Signal</keyword>
<dbReference type="EMBL" id="CCAE010000003">
    <property type="protein sequence ID" value="CDN86281.1"/>
    <property type="molecule type" value="Genomic_DNA"/>
</dbReference>
<feature type="region of interest" description="Disordered" evidence="16">
    <location>
        <begin position="36"/>
        <end position="84"/>
    </location>
</feature>
<dbReference type="InterPro" id="IPR039426">
    <property type="entry name" value="TonB-dep_rcpt-like"/>
</dbReference>
<dbReference type="CDD" id="cd01347">
    <property type="entry name" value="ligand_gated_channel"/>
    <property type="match status" value="1"/>
</dbReference>
<dbReference type="InterPro" id="IPR000531">
    <property type="entry name" value="Beta-barrel_TonB"/>
</dbReference>
<dbReference type="SUPFAM" id="SSF56935">
    <property type="entry name" value="Porins"/>
    <property type="match status" value="1"/>
</dbReference>
<dbReference type="Gene3D" id="2.170.130.10">
    <property type="entry name" value="TonB-dependent receptor, plug domain"/>
    <property type="match status" value="1"/>
</dbReference>
<dbReference type="GO" id="GO:0009279">
    <property type="term" value="C:cell outer membrane"/>
    <property type="evidence" value="ECO:0007669"/>
    <property type="project" value="UniProtKB-SubCell"/>
</dbReference>
<dbReference type="PANTHER" id="PTHR32552:SF68">
    <property type="entry name" value="FERRICHROME OUTER MEMBRANE TRANSPORTER_PHAGE RECEPTOR"/>
    <property type="match status" value="1"/>
</dbReference>
<evidence type="ECO:0000256" key="13">
    <source>
        <dbReference type="ARBA" id="ARBA00023237"/>
    </source>
</evidence>
<comment type="subcellular location">
    <subcellularLocation>
        <location evidence="1 14">Cell outer membrane</location>
        <topology evidence="1 14">Multi-pass membrane protein</topology>
    </subcellularLocation>
</comment>
<keyword evidence="3 14" id="KW-0813">Transport</keyword>
<dbReference type="InterPro" id="IPR010105">
    <property type="entry name" value="TonB_sidphr_rcpt"/>
</dbReference>
<dbReference type="FunFam" id="2.170.130.10:FF:000001">
    <property type="entry name" value="Catecholate siderophore TonB-dependent receptor"/>
    <property type="match status" value="1"/>
</dbReference>
<dbReference type="Gene3D" id="2.40.170.20">
    <property type="entry name" value="TonB-dependent receptor, beta-barrel domain"/>
    <property type="match status" value="1"/>
</dbReference>
<dbReference type="AlphaFoldDB" id="A0A1L1PNW2"/>
<evidence type="ECO:0000313" key="21">
    <source>
        <dbReference type="Proteomes" id="UP000028878"/>
    </source>
</evidence>
<keyword evidence="8" id="KW-0408">Iron</keyword>
<evidence type="ECO:0000259" key="19">
    <source>
        <dbReference type="Pfam" id="PF07715"/>
    </source>
</evidence>
<feature type="compositionally biased region" description="Low complexity" evidence="16">
    <location>
        <begin position="36"/>
        <end position="46"/>
    </location>
</feature>
<evidence type="ECO:0000256" key="5">
    <source>
        <dbReference type="ARBA" id="ARBA00022496"/>
    </source>
</evidence>
<dbReference type="InterPro" id="IPR036942">
    <property type="entry name" value="Beta-barrel_TonB_sf"/>
</dbReference>
<evidence type="ECO:0000259" key="18">
    <source>
        <dbReference type="Pfam" id="PF00593"/>
    </source>
</evidence>
<keyword evidence="9" id="KW-0406">Ion transport</keyword>
<evidence type="ECO:0000256" key="15">
    <source>
        <dbReference type="RuleBase" id="RU003357"/>
    </source>
</evidence>
<evidence type="ECO:0000256" key="14">
    <source>
        <dbReference type="PROSITE-ProRule" id="PRU01360"/>
    </source>
</evidence>